<protein>
    <submittedName>
        <fullName evidence="4">Plasmid replication DNA-binding protein KfrA</fullName>
    </submittedName>
</protein>
<evidence type="ECO:0000313" key="4">
    <source>
        <dbReference type="EMBL" id="PXX49464.1"/>
    </source>
</evidence>
<reference evidence="4 5" key="1">
    <citation type="submission" date="2018-05" db="EMBL/GenBank/DDBJ databases">
        <title>Genomic Encyclopedia of Type Strains, Phase IV (KMG-IV): sequencing the most valuable type-strain genomes for metagenomic binning, comparative biology and taxonomic classification.</title>
        <authorList>
            <person name="Goeker M."/>
        </authorList>
    </citation>
    <scope>NUCLEOTIDE SEQUENCE [LARGE SCALE GENOMIC DNA]</scope>
    <source>
        <strain evidence="4 5">DSM 25134</strain>
    </source>
</reference>
<dbReference type="Proteomes" id="UP000248395">
    <property type="component" value="Unassembled WGS sequence"/>
</dbReference>
<dbReference type="EMBL" id="QJKC01000004">
    <property type="protein sequence ID" value="PXX49464.1"/>
    <property type="molecule type" value="Genomic_DNA"/>
</dbReference>
<accession>A0A318JNK3</accession>
<sequence>MGGAAHGGGSALILRVVRERENFMSQAAIIPADVRERIHQLAALLYEQHHQQCFPVLADVCRLGGVDMNVASQLFMEWRMSQQVNIAPLPQRLPGELKELAGLVVDRTWQQAQQLANQYVQSAQAAWQDERQELLAEQRDLALLCEQQAQELDAVRQYLSKALLHDAAVPQPAASQWAQPERAQDELLRRLQQELAETRQALAESEQALCRMREQAQPAPEPLPPDEQVTTLQQEVHALRSRLAQAEQQADEAGQQQLQGQEAMDALQHQLGQMQEELRTLRSDKESAYRAVANLRQQLQQLKQIKQETPQEEEERLARLKALAFSPSLPSQLAPDAEPAEQIWKAR</sequence>
<dbReference type="GO" id="GO:0003677">
    <property type="term" value="F:DNA binding"/>
    <property type="evidence" value="ECO:0007669"/>
    <property type="project" value="UniProtKB-KW"/>
</dbReference>
<keyword evidence="4" id="KW-0238">DNA-binding</keyword>
<organism evidence="4 5">
    <name type="scientific">Aquitalea magnusonii</name>
    <dbReference type="NCBI Taxonomy" id="332411"/>
    <lineage>
        <taxon>Bacteria</taxon>
        <taxon>Pseudomonadati</taxon>
        <taxon>Pseudomonadota</taxon>
        <taxon>Betaproteobacteria</taxon>
        <taxon>Neisseriales</taxon>
        <taxon>Chromobacteriaceae</taxon>
        <taxon>Aquitalea</taxon>
    </lineage>
</organism>
<keyword evidence="5" id="KW-1185">Reference proteome</keyword>
<dbReference type="Pfam" id="PF11740">
    <property type="entry name" value="KfrA_N"/>
    <property type="match status" value="1"/>
</dbReference>
<comment type="caution">
    <text evidence="4">The sequence shown here is derived from an EMBL/GenBank/DDBJ whole genome shotgun (WGS) entry which is preliminary data.</text>
</comment>
<gene>
    <name evidence="4" type="ORF">DFR38_104104</name>
</gene>
<feature type="domain" description="KfrA N-terminal DNA-binding" evidence="3">
    <location>
        <begin position="62"/>
        <end position="151"/>
    </location>
</feature>
<keyword evidence="1" id="KW-0175">Coiled coil</keyword>
<dbReference type="InterPro" id="IPR021104">
    <property type="entry name" value="KfrA_DNA-bd_N"/>
</dbReference>
<evidence type="ECO:0000256" key="2">
    <source>
        <dbReference type="SAM" id="MobiDB-lite"/>
    </source>
</evidence>
<proteinExistence type="predicted"/>
<evidence type="ECO:0000259" key="3">
    <source>
        <dbReference type="Pfam" id="PF11740"/>
    </source>
</evidence>
<feature type="coiled-coil region" evidence="1">
    <location>
        <begin position="181"/>
        <end position="315"/>
    </location>
</feature>
<dbReference type="AlphaFoldDB" id="A0A318JNK3"/>
<name>A0A318JNK3_9NEIS</name>
<feature type="region of interest" description="Disordered" evidence="2">
    <location>
        <begin position="326"/>
        <end position="347"/>
    </location>
</feature>
<evidence type="ECO:0000256" key="1">
    <source>
        <dbReference type="SAM" id="Coils"/>
    </source>
</evidence>
<dbReference type="Gene3D" id="1.20.5.1700">
    <property type="match status" value="1"/>
</dbReference>
<evidence type="ECO:0000313" key="5">
    <source>
        <dbReference type="Proteomes" id="UP000248395"/>
    </source>
</evidence>